<sequence>MKLLALAAVFACLGTIGTADPIHGVWKTQPGDEGNYAHVTIADCSGMICGTLGTAYDSSGNSVSSDKVGKRMVWDMKADGNGAYSGGKIWAPDLDKTYKSKMTLNGNALKVSGCVGPICRSQTWTRVK</sequence>
<accession>A0A1G8XTU0</accession>
<dbReference type="Pfam" id="PF09917">
    <property type="entry name" value="DUF2147"/>
    <property type="match status" value="1"/>
</dbReference>
<feature type="chain" id="PRO_5011741652" evidence="1">
    <location>
        <begin position="20"/>
        <end position="128"/>
    </location>
</feature>
<dbReference type="AlphaFoldDB" id="A0A1G8XTU0"/>
<dbReference type="InterPro" id="IPR019223">
    <property type="entry name" value="DUF2147"/>
</dbReference>
<keyword evidence="1" id="KW-0732">Signal</keyword>
<evidence type="ECO:0000313" key="3">
    <source>
        <dbReference type="EMBL" id="SDJ93584.1"/>
    </source>
</evidence>
<dbReference type="STRING" id="571298.SAMN04488026_102724"/>
<dbReference type="PANTHER" id="PTHR36919:SF2">
    <property type="entry name" value="BLL6627 PROTEIN"/>
    <property type="match status" value="1"/>
</dbReference>
<organism evidence="3 4">
    <name type="scientific">Aliiruegeria lutimaris</name>
    <dbReference type="NCBI Taxonomy" id="571298"/>
    <lineage>
        <taxon>Bacteria</taxon>
        <taxon>Pseudomonadati</taxon>
        <taxon>Pseudomonadota</taxon>
        <taxon>Alphaproteobacteria</taxon>
        <taxon>Rhodobacterales</taxon>
        <taxon>Roseobacteraceae</taxon>
        <taxon>Aliiruegeria</taxon>
    </lineage>
</organism>
<dbReference type="PANTHER" id="PTHR36919">
    <property type="entry name" value="BLR1215 PROTEIN"/>
    <property type="match status" value="1"/>
</dbReference>
<dbReference type="OrthoDB" id="9811671at2"/>
<reference evidence="3 4" key="1">
    <citation type="submission" date="2016-10" db="EMBL/GenBank/DDBJ databases">
        <authorList>
            <person name="de Groot N.N."/>
        </authorList>
    </citation>
    <scope>NUCLEOTIDE SEQUENCE [LARGE SCALE GENOMIC DNA]</scope>
    <source>
        <strain evidence="3 4">DSM 25294</strain>
    </source>
</reference>
<feature type="signal peptide" evidence="1">
    <location>
        <begin position="1"/>
        <end position="19"/>
    </location>
</feature>
<keyword evidence="4" id="KW-1185">Reference proteome</keyword>
<dbReference type="RefSeq" id="WP_093157040.1">
    <property type="nucleotide sequence ID" value="NZ_FNEK01000027.1"/>
</dbReference>
<evidence type="ECO:0000313" key="4">
    <source>
        <dbReference type="Proteomes" id="UP000199382"/>
    </source>
</evidence>
<evidence type="ECO:0000256" key="1">
    <source>
        <dbReference type="SAM" id="SignalP"/>
    </source>
</evidence>
<dbReference type="Gene3D" id="2.40.128.520">
    <property type="match status" value="1"/>
</dbReference>
<protein>
    <submittedName>
        <fullName evidence="3">Uncharacterized conserved protein, DUF2147 family</fullName>
    </submittedName>
</protein>
<name>A0A1G8XTU0_9RHOB</name>
<gene>
    <name evidence="3" type="ORF">SAMN04488026_102724</name>
</gene>
<feature type="domain" description="DUF2147" evidence="2">
    <location>
        <begin position="24"/>
        <end position="126"/>
    </location>
</feature>
<dbReference type="Proteomes" id="UP000199382">
    <property type="component" value="Unassembled WGS sequence"/>
</dbReference>
<proteinExistence type="predicted"/>
<dbReference type="EMBL" id="FNEK01000027">
    <property type="protein sequence ID" value="SDJ93584.1"/>
    <property type="molecule type" value="Genomic_DNA"/>
</dbReference>
<evidence type="ECO:0000259" key="2">
    <source>
        <dbReference type="Pfam" id="PF09917"/>
    </source>
</evidence>